<feature type="compositionally biased region" description="Basic and acidic residues" evidence="1">
    <location>
        <begin position="174"/>
        <end position="194"/>
    </location>
</feature>
<dbReference type="InterPro" id="IPR004038">
    <property type="entry name" value="Ribosomal_eL8/eL30/eS12/Gad45"/>
</dbReference>
<evidence type="ECO:0000256" key="1">
    <source>
        <dbReference type="SAM" id="MobiDB-lite"/>
    </source>
</evidence>
<feature type="compositionally biased region" description="Polar residues" evidence="1">
    <location>
        <begin position="654"/>
        <end position="669"/>
    </location>
</feature>
<feature type="region of interest" description="Disordered" evidence="1">
    <location>
        <begin position="1113"/>
        <end position="1148"/>
    </location>
</feature>
<feature type="region of interest" description="Disordered" evidence="1">
    <location>
        <begin position="174"/>
        <end position="197"/>
    </location>
</feature>
<dbReference type="Pfam" id="PF01248">
    <property type="entry name" value="Ribosomal_L7Ae"/>
    <property type="match status" value="1"/>
</dbReference>
<evidence type="ECO:0000259" key="2">
    <source>
        <dbReference type="Pfam" id="PF01248"/>
    </source>
</evidence>
<feature type="compositionally biased region" description="Polar residues" evidence="1">
    <location>
        <begin position="1300"/>
        <end position="1324"/>
    </location>
</feature>
<feature type="compositionally biased region" description="Polar residues" evidence="1">
    <location>
        <begin position="1271"/>
        <end position="1280"/>
    </location>
</feature>
<feature type="compositionally biased region" description="Basic and acidic residues" evidence="1">
    <location>
        <begin position="1622"/>
        <end position="1631"/>
    </location>
</feature>
<feature type="region of interest" description="Disordered" evidence="1">
    <location>
        <begin position="1167"/>
        <end position="1266"/>
    </location>
</feature>
<dbReference type="GO" id="GO:0035368">
    <property type="term" value="F:selenocysteine insertion sequence binding"/>
    <property type="evidence" value="ECO:0007669"/>
    <property type="project" value="InterPro"/>
</dbReference>
<feature type="region of interest" description="Disordered" evidence="1">
    <location>
        <begin position="409"/>
        <end position="470"/>
    </location>
</feature>
<feature type="region of interest" description="Disordered" evidence="1">
    <location>
        <begin position="475"/>
        <end position="494"/>
    </location>
</feature>
<proteinExistence type="predicted"/>
<feature type="region of interest" description="Disordered" evidence="1">
    <location>
        <begin position="1566"/>
        <end position="1688"/>
    </location>
</feature>
<feature type="compositionally biased region" description="Polar residues" evidence="1">
    <location>
        <begin position="564"/>
        <end position="574"/>
    </location>
</feature>
<feature type="compositionally biased region" description="Pro residues" evidence="1">
    <location>
        <begin position="808"/>
        <end position="822"/>
    </location>
</feature>
<feature type="compositionally biased region" description="Polar residues" evidence="1">
    <location>
        <begin position="1067"/>
        <end position="1076"/>
    </location>
</feature>
<feature type="compositionally biased region" description="Polar residues" evidence="1">
    <location>
        <begin position="1044"/>
        <end position="1057"/>
    </location>
</feature>
<feature type="compositionally biased region" description="Low complexity" evidence="1">
    <location>
        <begin position="266"/>
        <end position="283"/>
    </location>
</feature>
<feature type="compositionally biased region" description="Acidic residues" evidence="1">
    <location>
        <begin position="1766"/>
        <end position="1778"/>
    </location>
</feature>
<dbReference type="GO" id="GO:0001514">
    <property type="term" value="P:selenocysteine incorporation"/>
    <property type="evidence" value="ECO:0007669"/>
    <property type="project" value="UniProtKB-ARBA"/>
</dbReference>
<sequence length="1860" mass="197467">MSTSAAVSEKTDDKNVVSSLSADAAEFVPLANPLCDGSTSASEKTVANDQSSRGPAVSSVHIRDIPLCMTNCFPFVQLDGEIRAAAGRYPLPVQYPGVSHTVPMPAPPSVRLQPWQSFGPELLAAFPPQPTFGSLQYGDLRAAAAALPEDTSKNFPQHIQNCALQEKPHALYTRSHERQNQKPGRGEGISRQDEGLLPTPLALPLPGLHATPGLILTPQSGHVTAPWLLTSAPPPQPQHLPQQSIFLPPQQQQLYVTSTQSTTQTTMSTSTSTSISASATSDTVMGQTTGKQLNKGANMGENRPPSPVHISRSSQTNFPQHIQNCALQEKPHALYMRSHERQNQNHSKGERISRQADLHDSDSGYSSPQQPKQLVSCGTQVLTPALQSIPKPNAEASHPKHFPAGAQQSLQTKENPGGDSGSESKKKVKKKREQRTSLRSPHSLGSGSKPLSRSSSSISSAGTRPEEDDEKIDLHSWTDFPPMQPKSGGNIAGRSPLLSLAQSLSGKIVQGGDKQERVPLTIERTAHAPPWTIKYTGGPGDILSSRSRSSSGDTDKQRPVTAAGNMTSIPSDAVSSKAGRAQKLGQGGGLGDELSKLISNIDRRSLSAAAVHKHNSPNVATTSTVNSSPVSTISTTTVTSVFWPQHKHKDTTATTNINAGMTSNHTAKTPASLPANKGHNTSQGAAPVSEDITHTRLFPVSSVTTVSTTAWCQMVSTVPPPPLFSSPSATGAGSRLRMPLPFGGIPPSLLRPPPLPAPPRHNNQPALNIGALHSLPNMALNIPPPYHFPPPPPPATLLGQHTPGVGPLYPPPPLPLVPPAATPPGLSTRLGTPPSVTTPSAVSGDRNIGVTAQLKQQAGVKLGGRQPVPSQDSATARGRQSVPSQDGAAARGRQSVPSQDSGTAQSSSSATNSSYFPLSSNAKPNTVGLTLVKPTQDGADTPGAHAEVKDGEDKKRRRRRRRRGRVLQLEGDENRSGSPSLEHALSSSNVSESTLHFEDVEEFPDLVSGGRGVPLAGEEWGGTDRATLSGTSLSYSDVIKATRSKASSRTQSLTGSCISGDDEDNASNHTGTSNMSKRARKRRRRREQANKAAEVELAEISLEQQWLQQVGLRKSPTNAPPRGLITNPASVGEAKAQGSGKASASGGKKFHQPIAFDIAAMIDAIQKKPAPQPSQPGAGKTTVGGASSKSGRKDGKEMIGNVLDSTAPLQKRGKEREVPRAKKPSPLKKVILKEREQRKRLRLLDGDPDSAAGISGSKPTGVGMIGGESELSQEALSSKSEGTDEGEVAETAELSADLSPISQTSPISMSPASPGNSGVSSPSAGSIGRDPVIMKIHSRRFREYCTQILDKEIDQCCASLLQELVKFQDRMYHKDPVKAKSKRRVVLGLREVTKHLKLKRIKCVVISPNLEKIQSKGGLDEALNTILTMCQEQNVPFVFALGRRALGRACAKLVPVSVVGIFNYEGCESKYHSLISLTAAARDAYHEMVQAVEREVAEHPASQASSIGGVPGLFAAHMGHSRTPSGCSAISFTSSILSEPISENFPHAEPEVDSKGYEIVRDAAGNVVHSQDGASKPRSPNDLDDGNEADVEDTGETRRKKRAGRNLNSVRFGNVGAGTAKNIDDEQDNRKSKPLATSGNSSVDLATRDGDLQSQALPRGDSGSVKDDRADIRQAGSDSRNGIGTRTVEENFNNSQAVISSSPHNVSIPHIDSIHSVSYNLGEAILSQHTLLPVADGKPAQLTPPGGGDLPPGGTLNPGEQNNLDNDVDDEDNDDDGSDDLRLLAVDDDSIGNNYDDDVDDDDDDENDEIDENDVNDNNGDDGEDGHDEVAEAVRSRHRIIDKERIKSWLESQSTVAPED</sequence>
<feature type="compositionally biased region" description="Acidic residues" evidence="1">
    <location>
        <begin position="1786"/>
        <end position="1827"/>
    </location>
</feature>
<feature type="compositionally biased region" description="Low complexity" evidence="1">
    <location>
        <begin position="1134"/>
        <end position="1147"/>
    </location>
</feature>
<feature type="compositionally biased region" description="Basic and acidic residues" evidence="1">
    <location>
        <begin position="1231"/>
        <end position="1245"/>
    </location>
</feature>
<feature type="compositionally biased region" description="Polar residues" evidence="1">
    <location>
        <begin position="915"/>
        <end position="928"/>
    </location>
</feature>
<feature type="region of interest" description="Disordered" evidence="1">
    <location>
        <begin position="531"/>
        <end position="592"/>
    </location>
</feature>
<feature type="region of interest" description="Disordered" evidence="1">
    <location>
        <begin position="784"/>
        <end position="993"/>
    </location>
</feature>
<feature type="domain" description="Ribosomal protein eL8/eL30/eS12/Gadd45" evidence="2">
    <location>
        <begin position="1376"/>
        <end position="1465"/>
    </location>
</feature>
<feature type="region of interest" description="Disordered" evidence="1">
    <location>
        <begin position="609"/>
        <end position="631"/>
    </location>
</feature>
<dbReference type="InterPro" id="IPR029064">
    <property type="entry name" value="Ribosomal_eL30-like_sf"/>
</dbReference>
<feature type="region of interest" description="Disordered" evidence="1">
    <location>
        <begin position="1736"/>
        <end position="1827"/>
    </location>
</feature>
<protein>
    <submittedName>
        <fullName evidence="3">Selenocysteine insertion sequence-binding protein 2-like</fullName>
    </submittedName>
</protein>
<dbReference type="Gene3D" id="3.30.1330.30">
    <property type="match status" value="1"/>
</dbReference>
<comment type="caution">
    <text evidence="3">The sequence shown here is derived from an EMBL/GenBank/DDBJ whole genome shotgun (WGS) entry which is preliminary data.</text>
</comment>
<dbReference type="GO" id="GO:0003730">
    <property type="term" value="F:mRNA 3'-UTR binding"/>
    <property type="evidence" value="ECO:0007669"/>
    <property type="project" value="TreeGrafter"/>
</dbReference>
<feature type="compositionally biased region" description="Acidic residues" evidence="1">
    <location>
        <begin position="1582"/>
        <end position="1594"/>
    </location>
</feature>
<dbReference type="GO" id="GO:0043021">
    <property type="term" value="F:ribonucleoprotein complex binding"/>
    <property type="evidence" value="ECO:0007669"/>
    <property type="project" value="TreeGrafter"/>
</dbReference>
<feature type="compositionally biased region" description="Basic residues" evidence="1">
    <location>
        <begin position="1077"/>
        <end position="1086"/>
    </location>
</feature>
<feature type="compositionally biased region" description="Polar residues" evidence="1">
    <location>
        <begin position="363"/>
        <end position="375"/>
    </location>
</feature>
<name>A0AAV3ZF25_9GAST</name>
<organism evidence="3 4">
    <name type="scientific">Plakobranchus ocellatus</name>
    <dbReference type="NCBI Taxonomy" id="259542"/>
    <lineage>
        <taxon>Eukaryota</taxon>
        <taxon>Metazoa</taxon>
        <taxon>Spiralia</taxon>
        <taxon>Lophotrochozoa</taxon>
        <taxon>Mollusca</taxon>
        <taxon>Gastropoda</taxon>
        <taxon>Heterobranchia</taxon>
        <taxon>Euthyneura</taxon>
        <taxon>Panpulmonata</taxon>
        <taxon>Sacoglossa</taxon>
        <taxon>Placobranchoidea</taxon>
        <taxon>Plakobranchidae</taxon>
        <taxon>Plakobranchus</taxon>
    </lineage>
</organism>
<feature type="compositionally biased region" description="Low complexity" evidence="1">
    <location>
        <begin position="616"/>
        <end position="631"/>
    </location>
</feature>
<reference evidence="3 4" key="1">
    <citation type="journal article" date="2021" name="Elife">
        <title>Chloroplast acquisition without the gene transfer in kleptoplastic sea slugs, Plakobranchus ocellatus.</title>
        <authorList>
            <person name="Maeda T."/>
            <person name="Takahashi S."/>
            <person name="Yoshida T."/>
            <person name="Shimamura S."/>
            <person name="Takaki Y."/>
            <person name="Nagai Y."/>
            <person name="Toyoda A."/>
            <person name="Suzuki Y."/>
            <person name="Arimoto A."/>
            <person name="Ishii H."/>
            <person name="Satoh N."/>
            <person name="Nishiyama T."/>
            <person name="Hasebe M."/>
            <person name="Maruyama T."/>
            <person name="Minagawa J."/>
            <person name="Obokata J."/>
            <person name="Shigenobu S."/>
        </authorList>
    </citation>
    <scope>NUCLEOTIDE SEQUENCE [LARGE SCALE GENOMIC DNA]</scope>
</reference>
<dbReference type="Proteomes" id="UP000735302">
    <property type="component" value="Unassembled WGS sequence"/>
</dbReference>
<feature type="region of interest" description="Disordered" evidence="1">
    <location>
        <begin position="266"/>
        <end position="316"/>
    </location>
</feature>
<feature type="region of interest" description="Disordered" evidence="1">
    <location>
        <begin position="1271"/>
        <end position="1290"/>
    </location>
</feature>
<evidence type="ECO:0000313" key="3">
    <source>
        <dbReference type="EMBL" id="GFN93192.1"/>
    </source>
</evidence>
<feature type="compositionally biased region" description="Low complexity" evidence="1">
    <location>
        <begin position="443"/>
        <end position="460"/>
    </location>
</feature>
<dbReference type="FunFam" id="3.30.1330.30:FF:000004">
    <property type="entry name" value="selenocysteine insertion sequence-binding protein 2"/>
    <property type="match status" value="1"/>
</dbReference>
<gene>
    <name evidence="3" type="ORF">PoB_001969800</name>
</gene>
<dbReference type="PANTHER" id="PTHR13284">
    <property type="entry name" value="GH01354P"/>
    <property type="match status" value="1"/>
</dbReference>
<feature type="compositionally biased region" description="Low complexity" evidence="1">
    <location>
        <begin position="1752"/>
        <end position="1765"/>
    </location>
</feature>
<feature type="compositionally biased region" description="Basic residues" evidence="1">
    <location>
        <begin position="955"/>
        <end position="965"/>
    </location>
</feature>
<accession>A0AAV3ZF25</accession>
<feature type="compositionally biased region" description="Low complexity" evidence="1">
    <location>
        <begin position="898"/>
        <end position="914"/>
    </location>
</feature>
<feature type="region of interest" description="Disordered" evidence="1">
    <location>
        <begin position="654"/>
        <end position="686"/>
    </location>
</feature>
<dbReference type="EMBL" id="BLXT01002312">
    <property type="protein sequence ID" value="GFN93192.1"/>
    <property type="molecule type" value="Genomic_DNA"/>
</dbReference>
<dbReference type="InterPro" id="IPR040051">
    <property type="entry name" value="SECISBP2"/>
</dbReference>
<feature type="region of interest" description="Disordered" evidence="1">
    <location>
        <begin position="339"/>
        <end position="375"/>
    </location>
</feature>
<feature type="region of interest" description="Disordered" evidence="1">
    <location>
        <begin position="1044"/>
        <end position="1090"/>
    </location>
</feature>
<keyword evidence="4" id="KW-1185">Reference proteome</keyword>
<dbReference type="SUPFAM" id="SSF55315">
    <property type="entry name" value="L30e-like"/>
    <property type="match status" value="1"/>
</dbReference>
<feature type="compositionally biased region" description="Pro residues" evidence="1">
    <location>
        <begin position="784"/>
        <end position="795"/>
    </location>
</feature>
<feature type="region of interest" description="Disordered" evidence="1">
    <location>
        <begin position="1295"/>
        <end position="1329"/>
    </location>
</feature>
<feature type="compositionally biased region" description="Polar residues" evidence="1">
    <location>
        <begin position="1676"/>
        <end position="1688"/>
    </location>
</feature>
<dbReference type="PANTHER" id="PTHR13284:SF4">
    <property type="entry name" value="C2H2-TYPE DOMAIN-CONTAINING PROTEIN"/>
    <property type="match status" value="1"/>
</dbReference>
<feature type="compositionally biased region" description="Polar residues" evidence="1">
    <location>
        <begin position="1635"/>
        <end position="1644"/>
    </location>
</feature>
<dbReference type="GO" id="GO:1990904">
    <property type="term" value="C:ribonucleoprotein complex"/>
    <property type="evidence" value="ECO:0007669"/>
    <property type="project" value="TreeGrafter"/>
</dbReference>
<evidence type="ECO:0000313" key="4">
    <source>
        <dbReference type="Proteomes" id="UP000735302"/>
    </source>
</evidence>
<feature type="compositionally biased region" description="Basic and acidic residues" evidence="1">
    <location>
        <begin position="339"/>
        <end position="362"/>
    </location>
</feature>
<dbReference type="GO" id="GO:0005739">
    <property type="term" value="C:mitochondrion"/>
    <property type="evidence" value="ECO:0007669"/>
    <property type="project" value="TreeGrafter"/>
</dbReference>